<dbReference type="OrthoDB" id="3261222at2759"/>
<keyword evidence="3" id="KW-1185">Reference proteome</keyword>
<dbReference type="Proteomes" id="UP000799777">
    <property type="component" value="Unassembled WGS sequence"/>
</dbReference>
<evidence type="ECO:0000313" key="2">
    <source>
        <dbReference type="EMBL" id="KAF2029102.1"/>
    </source>
</evidence>
<dbReference type="EMBL" id="ML978205">
    <property type="protein sequence ID" value="KAF2029102.1"/>
    <property type="molecule type" value="Genomic_DNA"/>
</dbReference>
<organism evidence="2 3">
    <name type="scientific">Setomelanomma holmii</name>
    <dbReference type="NCBI Taxonomy" id="210430"/>
    <lineage>
        <taxon>Eukaryota</taxon>
        <taxon>Fungi</taxon>
        <taxon>Dikarya</taxon>
        <taxon>Ascomycota</taxon>
        <taxon>Pezizomycotina</taxon>
        <taxon>Dothideomycetes</taxon>
        <taxon>Pleosporomycetidae</taxon>
        <taxon>Pleosporales</taxon>
        <taxon>Pleosporineae</taxon>
        <taxon>Phaeosphaeriaceae</taxon>
        <taxon>Setomelanomma</taxon>
    </lineage>
</organism>
<sequence>MRKKSHHKKRTAPNSTGTARPIRRQVRHCPDHNTKLIDKVAELKARVDDLAAVSAGARSWASVAAASTPTGLNATPRSSASHQHFNGTSPSSSDAPNVTVDISRADSENGRIEPSKLAMPGRDRRPLDPKPDQDRMQERRRAPASQESSRKDWVRLAGAAR</sequence>
<accession>A0A9P4LLY0</accession>
<name>A0A9P4LLY0_9PLEO</name>
<evidence type="ECO:0000256" key="1">
    <source>
        <dbReference type="SAM" id="MobiDB-lite"/>
    </source>
</evidence>
<proteinExistence type="predicted"/>
<evidence type="ECO:0000313" key="3">
    <source>
        <dbReference type="Proteomes" id="UP000799777"/>
    </source>
</evidence>
<feature type="compositionally biased region" description="Polar residues" evidence="1">
    <location>
        <begin position="68"/>
        <end position="96"/>
    </location>
</feature>
<feature type="compositionally biased region" description="Basic residues" evidence="1">
    <location>
        <begin position="1"/>
        <end position="11"/>
    </location>
</feature>
<reference evidence="2" key="1">
    <citation type="journal article" date="2020" name="Stud. Mycol.">
        <title>101 Dothideomycetes genomes: a test case for predicting lifestyles and emergence of pathogens.</title>
        <authorList>
            <person name="Haridas S."/>
            <person name="Albert R."/>
            <person name="Binder M."/>
            <person name="Bloem J."/>
            <person name="Labutti K."/>
            <person name="Salamov A."/>
            <person name="Andreopoulos B."/>
            <person name="Baker S."/>
            <person name="Barry K."/>
            <person name="Bills G."/>
            <person name="Bluhm B."/>
            <person name="Cannon C."/>
            <person name="Castanera R."/>
            <person name="Culley D."/>
            <person name="Daum C."/>
            <person name="Ezra D."/>
            <person name="Gonzalez J."/>
            <person name="Henrissat B."/>
            <person name="Kuo A."/>
            <person name="Liang C."/>
            <person name="Lipzen A."/>
            <person name="Lutzoni F."/>
            <person name="Magnuson J."/>
            <person name="Mondo S."/>
            <person name="Nolan M."/>
            <person name="Ohm R."/>
            <person name="Pangilinan J."/>
            <person name="Park H.-J."/>
            <person name="Ramirez L."/>
            <person name="Alfaro M."/>
            <person name="Sun H."/>
            <person name="Tritt A."/>
            <person name="Yoshinaga Y."/>
            <person name="Zwiers L.-H."/>
            <person name="Turgeon B."/>
            <person name="Goodwin S."/>
            <person name="Spatafora J."/>
            <person name="Crous P."/>
            <person name="Grigoriev I."/>
        </authorList>
    </citation>
    <scope>NUCLEOTIDE SEQUENCE</scope>
    <source>
        <strain evidence="2">CBS 110217</strain>
    </source>
</reference>
<protein>
    <submittedName>
        <fullName evidence="2">Uncharacterized protein</fullName>
    </submittedName>
</protein>
<feature type="region of interest" description="Disordered" evidence="1">
    <location>
        <begin position="63"/>
        <end position="161"/>
    </location>
</feature>
<dbReference type="AlphaFoldDB" id="A0A9P4LLY0"/>
<comment type="caution">
    <text evidence="2">The sequence shown here is derived from an EMBL/GenBank/DDBJ whole genome shotgun (WGS) entry which is preliminary data.</text>
</comment>
<feature type="compositionally biased region" description="Basic and acidic residues" evidence="1">
    <location>
        <begin position="121"/>
        <end position="141"/>
    </location>
</feature>
<feature type="region of interest" description="Disordered" evidence="1">
    <location>
        <begin position="1"/>
        <end position="33"/>
    </location>
</feature>
<feature type="compositionally biased region" description="Basic and acidic residues" evidence="1">
    <location>
        <begin position="103"/>
        <end position="114"/>
    </location>
</feature>
<gene>
    <name evidence="2" type="ORF">EK21DRAFT_90154</name>
</gene>